<keyword evidence="2" id="KW-0802">TPR repeat</keyword>
<dbReference type="InterPro" id="IPR019544">
    <property type="entry name" value="Tetratricopeptide_SHNi-TPR_dom"/>
</dbReference>
<dbReference type="GO" id="GO:0005654">
    <property type="term" value="C:nucleoplasm"/>
    <property type="evidence" value="ECO:0007669"/>
    <property type="project" value="TreeGrafter"/>
</dbReference>
<dbReference type="Pfam" id="PF10516">
    <property type="entry name" value="SHNi-TPR"/>
    <property type="match status" value="1"/>
</dbReference>
<accession>A0A1Y2EGF3</accession>
<dbReference type="EMBL" id="MCGR01000055">
    <property type="protein sequence ID" value="ORY70653.1"/>
    <property type="molecule type" value="Genomic_DNA"/>
</dbReference>
<dbReference type="Proteomes" id="UP000193467">
    <property type="component" value="Unassembled WGS sequence"/>
</dbReference>
<dbReference type="AlphaFoldDB" id="A0A1Y2EGF3"/>
<evidence type="ECO:0000313" key="5">
    <source>
        <dbReference type="EMBL" id="ORY70653.1"/>
    </source>
</evidence>
<evidence type="ECO:0000256" key="3">
    <source>
        <dbReference type="SAM" id="MobiDB-lite"/>
    </source>
</evidence>
<keyword evidence="6" id="KW-1185">Reference proteome</keyword>
<dbReference type="STRING" id="106004.A0A1Y2EGF3"/>
<dbReference type="GO" id="GO:0034080">
    <property type="term" value="P:CENP-A containing chromatin assembly"/>
    <property type="evidence" value="ECO:0007669"/>
    <property type="project" value="TreeGrafter"/>
</dbReference>
<comment type="caution">
    <text evidence="5">The sequence shown here is derived from an EMBL/GenBank/DDBJ whole genome shotgun (WGS) entry which is preliminary data.</text>
</comment>
<gene>
    <name evidence="5" type="ORF">BCR35DRAFT_307964</name>
</gene>
<feature type="compositionally biased region" description="Basic and acidic residues" evidence="3">
    <location>
        <begin position="342"/>
        <end position="367"/>
    </location>
</feature>
<evidence type="ECO:0000256" key="1">
    <source>
        <dbReference type="ARBA" id="ARBA00022737"/>
    </source>
</evidence>
<dbReference type="PANTHER" id="PTHR15081">
    <property type="entry name" value="NUCLEAR AUTOANTIGENIC SPERM PROTEIN NASP -RELATED"/>
    <property type="match status" value="1"/>
</dbReference>
<evidence type="ECO:0000313" key="6">
    <source>
        <dbReference type="Proteomes" id="UP000193467"/>
    </source>
</evidence>
<sequence length="367" mass="39503">TDSEQQLVDSSLLLAQGIRSLALKKYPDACDNFSRAVEHLTEKHGEMAPECGDALILYGKALLYNAIAQSAVLGGGPDSKQETEQAVQNAVAGPSSGAAAQPLSAATWKFSFGGDAPDDEEEEGGEGEEGDEEDEEEGAGGVDRDDELESAFAALEQARLIFSKVEGEEAKHKVAEVHKLLGEVEQESSHFDNAVEEYTSALNILTTILPPYNRSLSELHMLIALALDFIPDSVDRAVSHAEKAKAVLLLKLAQLEEIESKSDKDQKEIQDIKELMGDVDMKIEDLKVVPIEAPKTEAELKLDELLKGATTGGSGVVNNLNSLVKKKKKVVEAVEEAAAVEEEGKGKRKAEEPAEKGEEEKKVKVDA</sequence>
<feature type="region of interest" description="Disordered" evidence="3">
    <location>
        <begin position="340"/>
        <end position="367"/>
    </location>
</feature>
<dbReference type="Gene3D" id="1.25.40.10">
    <property type="entry name" value="Tetratricopeptide repeat domain"/>
    <property type="match status" value="1"/>
</dbReference>
<feature type="non-terminal residue" evidence="5">
    <location>
        <position position="1"/>
    </location>
</feature>
<dbReference type="InterPro" id="IPR011990">
    <property type="entry name" value="TPR-like_helical_dom_sf"/>
</dbReference>
<reference evidence="5 6" key="1">
    <citation type="submission" date="2016-07" db="EMBL/GenBank/DDBJ databases">
        <title>Pervasive Adenine N6-methylation of Active Genes in Fungi.</title>
        <authorList>
            <consortium name="DOE Joint Genome Institute"/>
            <person name="Mondo S.J."/>
            <person name="Dannebaum R.O."/>
            <person name="Kuo R.C."/>
            <person name="Labutti K."/>
            <person name="Haridas S."/>
            <person name="Kuo A."/>
            <person name="Salamov A."/>
            <person name="Ahrendt S.R."/>
            <person name="Lipzen A."/>
            <person name="Sullivan W."/>
            <person name="Andreopoulos W.B."/>
            <person name="Clum A."/>
            <person name="Lindquist E."/>
            <person name="Daum C."/>
            <person name="Ramamoorthy G.K."/>
            <person name="Gryganskyi A."/>
            <person name="Culley D."/>
            <person name="Magnuson J.K."/>
            <person name="James T.Y."/>
            <person name="O'Malley M.A."/>
            <person name="Stajich J.E."/>
            <person name="Spatafora J.W."/>
            <person name="Visel A."/>
            <person name="Grigoriev I.V."/>
        </authorList>
    </citation>
    <scope>NUCLEOTIDE SEQUENCE [LARGE SCALE GENOMIC DNA]</scope>
    <source>
        <strain evidence="5 6">62-1032</strain>
    </source>
</reference>
<dbReference type="GO" id="GO:0006335">
    <property type="term" value="P:DNA replication-dependent chromatin assembly"/>
    <property type="evidence" value="ECO:0007669"/>
    <property type="project" value="TreeGrafter"/>
</dbReference>
<dbReference type="InParanoid" id="A0A1Y2EGF3"/>
<dbReference type="InterPro" id="IPR051730">
    <property type="entry name" value="NASP-like"/>
</dbReference>
<feature type="region of interest" description="Disordered" evidence="3">
    <location>
        <begin position="109"/>
        <end position="142"/>
    </location>
</feature>
<keyword evidence="1" id="KW-0677">Repeat</keyword>
<protein>
    <recommendedName>
        <fullName evidence="4">Tetratricopeptide SHNi-TPR domain-containing protein</fullName>
    </recommendedName>
</protein>
<dbReference type="OrthoDB" id="5587616at2759"/>
<feature type="domain" description="Tetratricopeptide SHNi-TPR" evidence="4">
    <location>
        <begin position="175"/>
        <end position="211"/>
    </location>
</feature>
<dbReference type="GO" id="GO:0042393">
    <property type="term" value="F:histone binding"/>
    <property type="evidence" value="ECO:0007669"/>
    <property type="project" value="TreeGrafter"/>
</dbReference>
<evidence type="ECO:0000256" key="2">
    <source>
        <dbReference type="ARBA" id="ARBA00022803"/>
    </source>
</evidence>
<dbReference type="PANTHER" id="PTHR15081:SF1">
    <property type="entry name" value="NUCLEAR AUTOANTIGENIC SPERM PROTEIN"/>
    <property type="match status" value="1"/>
</dbReference>
<proteinExistence type="predicted"/>
<dbReference type="FunCoup" id="A0A1Y2EGF3">
    <property type="interactions" value="31"/>
</dbReference>
<organism evidence="5 6">
    <name type="scientific">Leucosporidium creatinivorum</name>
    <dbReference type="NCBI Taxonomy" id="106004"/>
    <lineage>
        <taxon>Eukaryota</taxon>
        <taxon>Fungi</taxon>
        <taxon>Dikarya</taxon>
        <taxon>Basidiomycota</taxon>
        <taxon>Pucciniomycotina</taxon>
        <taxon>Microbotryomycetes</taxon>
        <taxon>Leucosporidiales</taxon>
        <taxon>Leucosporidium</taxon>
    </lineage>
</organism>
<evidence type="ECO:0000259" key="4">
    <source>
        <dbReference type="Pfam" id="PF10516"/>
    </source>
</evidence>
<name>A0A1Y2EGF3_9BASI</name>
<feature type="compositionally biased region" description="Acidic residues" evidence="3">
    <location>
        <begin position="116"/>
        <end position="142"/>
    </location>
</feature>